<accession>A0A099NKX1</accession>
<feature type="non-terminal residue" evidence="2">
    <location>
        <position position="1"/>
    </location>
</feature>
<dbReference type="AlphaFoldDB" id="A0A099NKX1"/>
<comment type="caution">
    <text evidence="2">The sequence shown here is derived from an EMBL/GenBank/DDBJ whole genome shotgun (WGS) entry which is preliminary data.</text>
</comment>
<gene>
    <name evidence="2" type="ORF">JL09_g6821</name>
    <name evidence="1" type="ORF">JL09_g6840</name>
</gene>
<sequence length="38" mass="4057">TDADARILLSGLGFPFTGSERVPKILLNDLANPEEQSA</sequence>
<reference evidence="3" key="1">
    <citation type="journal article" date="2014" name="Microb. Cell Fact.">
        <title>Exploiting Issatchenkia orientalis SD108 for succinic acid production.</title>
        <authorList>
            <person name="Xiao H."/>
            <person name="Shao Z."/>
            <person name="Jiang Y."/>
            <person name="Dole S."/>
            <person name="Zhao H."/>
        </authorList>
    </citation>
    <scope>NUCLEOTIDE SEQUENCE [LARGE SCALE GENOMIC DNA]</scope>
    <source>
        <strain evidence="3">SD108</strain>
    </source>
</reference>
<protein>
    <submittedName>
        <fullName evidence="2">Uncharacterized protein</fullName>
    </submittedName>
</protein>
<evidence type="ECO:0000313" key="2">
    <source>
        <dbReference type="EMBL" id="KGK32572.1"/>
    </source>
</evidence>
<evidence type="ECO:0000313" key="1">
    <source>
        <dbReference type="EMBL" id="KGK32553.1"/>
    </source>
</evidence>
<organism evidence="2 3">
    <name type="scientific">Pichia kudriavzevii</name>
    <name type="common">Yeast</name>
    <name type="synonym">Issatchenkia orientalis</name>
    <dbReference type="NCBI Taxonomy" id="4909"/>
    <lineage>
        <taxon>Eukaryota</taxon>
        <taxon>Fungi</taxon>
        <taxon>Dikarya</taxon>
        <taxon>Ascomycota</taxon>
        <taxon>Saccharomycotina</taxon>
        <taxon>Pichiomycetes</taxon>
        <taxon>Pichiales</taxon>
        <taxon>Pichiaceae</taxon>
        <taxon>Pichia</taxon>
    </lineage>
</organism>
<evidence type="ECO:0000313" key="3">
    <source>
        <dbReference type="Proteomes" id="UP000029867"/>
    </source>
</evidence>
<dbReference type="EMBL" id="JQFK01002123">
    <property type="protein sequence ID" value="KGK32553.1"/>
    <property type="molecule type" value="Genomic_DNA"/>
</dbReference>
<reference evidence="2" key="2">
    <citation type="submission" date="2014-08" db="EMBL/GenBank/DDBJ databases">
        <title>Exploiting Issatchenkia orientalis SD108 for Succinic Acid Production.</title>
        <authorList>
            <person name="Xiao H."/>
            <person name="Shao Z."/>
            <person name="Jiang Y."/>
            <person name="Dole S."/>
            <person name="Zhao H."/>
        </authorList>
    </citation>
    <scope>NUCLEOTIDE SEQUENCE [LARGE SCALE GENOMIC DNA]</scope>
    <source>
        <strain evidence="2">SD108</strain>
    </source>
</reference>
<dbReference type="EMBL" id="JQFK01002099">
    <property type="protein sequence ID" value="KGK32572.1"/>
    <property type="molecule type" value="Genomic_DNA"/>
</dbReference>
<dbReference type="HOGENOM" id="CLU_3337963_0_0_1"/>
<proteinExistence type="predicted"/>
<name>A0A099NKX1_PICKU</name>
<dbReference type="Proteomes" id="UP000029867">
    <property type="component" value="Unassembled WGS sequence"/>
</dbReference>